<evidence type="ECO:0000313" key="1">
    <source>
        <dbReference type="EMBL" id="QKJ88016.1"/>
    </source>
</evidence>
<sequence length="205" mass="24051">MPSQLNVYNDSLRLVGERQLVSIDENREPRRLLDAVWDGAVEYCLEQGQWNFAIRSQRLDYSPSVEPPFGYLRAFNKPDDYIRTVAIASDPYFNCPLLQYTDEAGFWFCDLDEMYIRYVSKDESFGKDTSLWPQTFRHYIAAYLALQIAPRLKNDIDDDRLQKAYRMKKSDALAKDAMQEATKRTPDGCWVNSRSGGYSRYYRDR</sequence>
<evidence type="ECO:0000313" key="2">
    <source>
        <dbReference type="Proteomes" id="UP000505325"/>
    </source>
</evidence>
<dbReference type="KEGG" id="pmak:PMPD1_3083"/>
<protein>
    <submittedName>
        <fullName evidence="1">Uncharacterized protein</fullName>
    </submittedName>
</protein>
<dbReference type="RefSeq" id="WP_173634913.1">
    <property type="nucleotide sequence ID" value="NZ_CP054212.1"/>
</dbReference>
<keyword evidence="2" id="KW-1185">Reference proteome</keyword>
<proteinExistence type="predicted"/>
<organism evidence="1 2">
    <name type="scientific">Paramixta manurensis</name>
    <dbReference type="NCBI Taxonomy" id="2740817"/>
    <lineage>
        <taxon>Bacteria</taxon>
        <taxon>Pseudomonadati</taxon>
        <taxon>Pseudomonadota</taxon>
        <taxon>Gammaproteobacteria</taxon>
        <taxon>Enterobacterales</taxon>
        <taxon>Erwiniaceae</taxon>
        <taxon>Paramixta</taxon>
    </lineage>
</organism>
<dbReference type="EMBL" id="CP054212">
    <property type="protein sequence ID" value="QKJ88016.1"/>
    <property type="molecule type" value="Genomic_DNA"/>
</dbReference>
<reference evidence="1 2" key="1">
    <citation type="submission" date="2020-06" db="EMBL/GenBank/DDBJ databases">
        <title>Genome sequence of Paramixta manurensis strain PD-1.</title>
        <authorList>
            <person name="Lee C.W."/>
            <person name="Kim J."/>
        </authorList>
    </citation>
    <scope>NUCLEOTIDE SEQUENCE [LARGE SCALE GENOMIC DNA]</scope>
    <source>
        <strain evidence="1 2">PD-1</strain>
    </source>
</reference>
<accession>A0A6M8UB15</accession>
<name>A0A6M8UB15_9GAMM</name>
<dbReference type="AlphaFoldDB" id="A0A6M8UB15"/>
<gene>
    <name evidence="1" type="ORF">PMPD1_3083</name>
</gene>
<dbReference type="Proteomes" id="UP000505325">
    <property type="component" value="Chromosome"/>
</dbReference>